<dbReference type="PROSITE" id="PS51746">
    <property type="entry name" value="PPM_2"/>
    <property type="match status" value="1"/>
</dbReference>
<organism evidence="2 3">
    <name type="scientific">Rehmannia glutinosa</name>
    <name type="common">Chinese foxglove</name>
    <dbReference type="NCBI Taxonomy" id="99300"/>
    <lineage>
        <taxon>Eukaryota</taxon>
        <taxon>Viridiplantae</taxon>
        <taxon>Streptophyta</taxon>
        <taxon>Embryophyta</taxon>
        <taxon>Tracheophyta</taxon>
        <taxon>Spermatophyta</taxon>
        <taxon>Magnoliopsida</taxon>
        <taxon>eudicotyledons</taxon>
        <taxon>Gunneridae</taxon>
        <taxon>Pentapetalae</taxon>
        <taxon>asterids</taxon>
        <taxon>lamiids</taxon>
        <taxon>Lamiales</taxon>
        <taxon>Orobanchaceae</taxon>
        <taxon>Rehmannieae</taxon>
        <taxon>Rehmannia</taxon>
    </lineage>
</organism>
<keyword evidence="3" id="KW-1185">Reference proteome</keyword>
<dbReference type="Gene3D" id="3.60.40.10">
    <property type="entry name" value="PPM-type phosphatase domain"/>
    <property type="match status" value="1"/>
</dbReference>
<evidence type="ECO:0000313" key="2">
    <source>
        <dbReference type="EMBL" id="KAK6161058.1"/>
    </source>
</evidence>
<accession>A0ABR0XPE0</accession>
<dbReference type="CDD" id="cd00143">
    <property type="entry name" value="PP2Cc"/>
    <property type="match status" value="1"/>
</dbReference>
<dbReference type="InterPro" id="IPR001932">
    <property type="entry name" value="PPM-type_phosphatase-like_dom"/>
</dbReference>
<dbReference type="EMBL" id="JABTTQ020000003">
    <property type="protein sequence ID" value="KAK6161058.1"/>
    <property type="molecule type" value="Genomic_DNA"/>
</dbReference>
<dbReference type="InterPro" id="IPR015655">
    <property type="entry name" value="PP2C"/>
</dbReference>
<sequence>MVQFSTIFNTLSKNISNRPAGAKKNEVVLTSSGVVNAKNSENFAAAYSKRGKKGINNQDRFIVLEKFGCQEDMVFCGVFDGHGPWGHLVAKTVRQLMPSLLLRNWQEAVALNGHKLTGPDIKHIQFEIWKQCYYKTCAAVDQELEQHPGIDSFYSGTTALALIRQGDLMVVANVGDSRAVLATTSDDGILVATQLTTDLKPNLPHESKRIAQSKGRVYSCPDEPGVHRVWMPNGIKGPGLALSRAFGDYYIKDFGLISEPEITQRNISSRDQFVILATDGVWDVISNQEAVEIVSSMPERAESAKRLVERAVCAWKHKGRATVMDDISAICLFFHSSTTLDQTLDDMNRNEKRV</sequence>
<protein>
    <recommendedName>
        <fullName evidence="1">PPM-type phosphatase domain-containing protein</fullName>
    </recommendedName>
</protein>
<dbReference type="SMART" id="SM00332">
    <property type="entry name" value="PP2Cc"/>
    <property type="match status" value="1"/>
</dbReference>
<evidence type="ECO:0000259" key="1">
    <source>
        <dbReference type="PROSITE" id="PS51746"/>
    </source>
</evidence>
<dbReference type="InterPro" id="IPR036457">
    <property type="entry name" value="PPM-type-like_dom_sf"/>
</dbReference>
<proteinExistence type="predicted"/>
<comment type="caution">
    <text evidence="2">The sequence shown here is derived from an EMBL/GenBank/DDBJ whole genome shotgun (WGS) entry which is preliminary data.</text>
</comment>
<dbReference type="PANTHER" id="PTHR47992">
    <property type="entry name" value="PROTEIN PHOSPHATASE"/>
    <property type="match status" value="1"/>
</dbReference>
<dbReference type="SUPFAM" id="SSF81606">
    <property type="entry name" value="PP2C-like"/>
    <property type="match status" value="1"/>
</dbReference>
<feature type="domain" description="PPM-type phosphatase" evidence="1">
    <location>
        <begin position="43"/>
        <end position="334"/>
    </location>
</feature>
<reference evidence="2 3" key="1">
    <citation type="journal article" date="2021" name="Comput. Struct. Biotechnol. J.">
        <title>De novo genome assembly of the potent medicinal plant Rehmannia glutinosa using nanopore technology.</title>
        <authorList>
            <person name="Ma L."/>
            <person name="Dong C."/>
            <person name="Song C."/>
            <person name="Wang X."/>
            <person name="Zheng X."/>
            <person name="Niu Y."/>
            <person name="Chen S."/>
            <person name="Feng W."/>
        </authorList>
    </citation>
    <scope>NUCLEOTIDE SEQUENCE [LARGE SCALE GENOMIC DNA]</scope>
    <source>
        <strain evidence="2">DH-2019</strain>
    </source>
</reference>
<dbReference type="Proteomes" id="UP001318860">
    <property type="component" value="Unassembled WGS sequence"/>
</dbReference>
<evidence type="ECO:0000313" key="3">
    <source>
        <dbReference type="Proteomes" id="UP001318860"/>
    </source>
</evidence>
<gene>
    <name evidence="2" type="ORF">DH2020_004439</name>
</gene>
<name>A0ABR0XPE0_REHGL</name>
<dbReference type="Pfam" id="PF00481">
    <property type="entry name" value="PP2C"/>
    <property type="match status" value="1"/>
</dbReference>